<dbReference type="PANTHER" id="PTHR47197:SF3">
    <property type="entry name" value="DIHYDRO-HEME D1 DEHYDROGENASE"/>
    <property type="match status" value="1"/>
</dbReference>
<name>A0A1S6HS56_9GAMM</name>
<evidence type="ECO:0000313" key="2">
    <source>
        <dbReference type="Proteomes" id="UP000189545"/>
    </source>
</evidence>
<dbReference type="InterPro" id="IPR051200">
    <property type="entry name" value="Host-pathogen_enzymatic-act"/>
</dbReference>
<dbReference type="Proteomes" id="UP000189545">
    <property type="component" value="Chromosome"/>
</dbReference>
<organism evidence="1 2">
    <name type="scientific">Shewanella psychrophila</name>
    <dbReference type="NCBI Taxonomy" id="225848"/>
    <lineage>
        <taxon>Bacteria</taxon>
        <taxon>Pseudomonadati</taxon>
        <taxon>Pseudomonadota</taxon>
        <taxon>Gammaproteobacteria</taxon>
        <taxon>Alteromonadales</taxon>
        <taxon>Shewanellaceae</taxon>
        <taxon>Shewanella</taxon>
    </lineage>
</organism>
<dbReference type="InterPro" id="IPR019405">
    <property type="entry name" value="Lactonase_7-beta_prop"/>
</dbReference>
<dbReference type="OrthoDB" id="6253001at2"/>
<proteinExistence type="predicted"/>
<dbReference type="RefSeq" id="WP_077753389.1">
    <property type="nucleotide sequence ID" value="NZ_CP014782.1"/>
</dbReference>
<dbReference type="Pfam" id="PF10282">
    <property type="entry name" value="Lactonase"/>
    <property type="match status" value="1"/>
</dbReference>
<accession>A0A1S6HS56</accession>
<dbReference type="KEGG" id="spsw:Sps_03185"/>
<dbReference type="Gene3D" id="2.130.10.10">
    <property type="entry name" value="YVTN repeat-like/Quinoprotein amine dehydrogenase"/>
    <property type="match status" value="2"/>
</dbReference>
<dbReference type="InterPro" id="IPR015943">
    <property type="entry name" value="WD40/YVTN_repeat-like_dom_sf"/>
</dbReference>
<reference evidence="1 2" key="1">
    <citation type="submission" date="2016-03" db="EMBL/GenBank/DDBJ databases">
        <title>Complete genome sequence of Shewanella psychrophila WP2, a deep sea bacterium isolated from west Pacific sediment.</title>
        <authorList>
            <person name="Xu G."/>
            <person name="Jian H."/>
        </authorList>
    </citation>
    <scope>NUCLEOTIDE SEQUENCE [LARGE SCALE GENOMIC DNA]</scope>
    <source>
        <strain evidence="1 2">WP2</strain>
    </source>
</reference>
<protein>
    <submittedName>
        <fullName evidence="1">Lactonase, 7-bladed beta-propeller</fullName>
    </submittedName>
</protein>
<sequence>MSNQQLLQITIFLMLSACSAITHDVSNKDQSSMEIRLIPVHILRQGEGGVEGLDNAHAAVITPDETQLLIASGDDDSVAVFDLDESFKPTLRQVIRSGDLSLDNLSSEMDVLAGASNLVLSGDGQYAYIVSFYGSALLVLKRGEDHIWSFHQLLYDGLSSERIFKDERPIGDLDTLGLLGAWDVAITTEPRQLLVTGYKSNSLSVFDLGDGGKAQLRQMFTSYDKLLGGEEYGLSGAVGVTVSPDGTQVFASAFEDNSISIFKREVSGNLVWKQTISQRKQGLDALVNPQSLLVSKDNAWLYVACSGTGSLMVFKRENTGEYQHVQTLTQTVDLGADSSAGSSSELGSSLALAGAGNLALTSDGNHLFVTAEEDGALNYFIRESKGHLVFKHSLQTSDSSEEQDKLSELTGVSSVLVTPSDDFVILTLGEGNALIIYRIVKVGVY</sequence>
<keyword evidence="2" id="KW-1185">Reference proteome</keyword>
<evidence type="ECO:0000313" key="1">
    <source>
        <dbReference type="EMBL" id="AQS38328.1"/>
    </source>
</evidence>
<dbReference type="PANTHER" id="PTHR47197">
    <property type="entry name" value="PROTEIN NIRF"/>
    <property type="match status" value="1"/>
</dbReference>
<gene>
    <name evidence="1" type="ORF">Sps_03185</name>
</gene>
<dbReference type="STRING" id="225848.Sps_03185"/>
<dbReference type="EMBL" id="CP014782">
    <property type="protein sequence ID" value="AQS38328.1"/>
    <property type="molecule type" value="Genomic_DNA"/>
</dbReference>
<dbReference type="AlphaFoldDB" id="A0A1S6HS56"/>
<dbReference type="InterPro" id="IPR011044">
    <property type="entry name" value="Quino_amine_DH_bsu"/>
</dbReference>
<dbReference type="SUPFAM" id="SSF50969">
    <property type="entry name" value="YVTN repeat-like/Quinoprotein amine dehydrogenase"/>
    <property type="match status" value="1"/>
</dbReference>